<feature type="transmembrane region" description="Helical" evidence="7">
    <location>
        <begin position="93"/>
        <end position="116"/>
    </location>
</feature>
<sequence>MSDQSIVFLLISAALILFIWGRIRYDLVAFIALISGAVVGVIPTQNVFSGFGHPAVVIIALVLIISRGLVRSGAVELITSSLSNFTSGVKTHIALMGGISATLSSIVNNVAALAILMPADTQLNKKAKRKPSTTLMALAFTSILGGMVTMIGTASNVVIATYRTDALGAPYSMFDFTAVGLVVATTGVIFIALFGWRLMPRSNDLTSDETDDEIREYVSNVLVTEDSPIIGNYLSNLDEICEGVDVAILGLIRDNERLEGEGFIRNFIIHKSDLLILEGSVQGIDEFMKQTKTHYISDAESDFEFKHTSLMEVVVPPFSRSIGRNATQLSLLKLRQVSLLGISRAGKSIIHQVRNTIIQPGDVLLLHGDSAHLENAVKWMECLALEKRDLQIPHRKKASLAITSFLIAIITASLGYIDLPVALSLVVIFYIAASIIPKIDVYRSINWSVIVLLGAMIPIGEALQSSGGAETLSNALIYLSYGASPVTILSLMLIITMLLSAVLNNVATVLVAAPISVEIAKTLGVNPDTFLMAVAIGASCAFLTPIGHQNNTLVMGPGGYRFGDYWKLGLPLEIVIILVSIPALLYFWPLDSMPI</sequence>
<evidence type="ECO:0000256" key="7">
    <source>
        <dbReference type="SAM" id="Phobius"/>
    </source>
</evidence>
<evidence type="ECO:0000256" key="6">
    <source>
        <dbReference type="ARBA" id="ARBA00023136"/>
    </source>
</evidence>
<dbReference type="GO" id="GO:0006813">
    <property type="term" value="P:potassium ion transport"/>
    <property type="evidence" value="ECO:0007669"/>
    <property type="project" value="InterPro"/>
</dbReference>
<dbReference type="PROSITE" id="PS01271">
    <property type="entry name" value="NA_SULFATE"/>
    <property type="match status" value="1"/>
</dbReference>
<dbReference type="InterPro" id="IPR004680">
    <property type="entry name" value="Cit_transptr-like_dom"/>
</dbReference>
<dbReference type="InterPro" id="IPR051679">
    <property type="entry name" value="DASS-Related_Transporters"/>
</dbReference>
<dbReference type="Pfam" id="PF02080">
    <property type="entry name" value="TrkA_C"/>
    <property type="match status" value="1"/>
</dbReference>
<keyword evidence="5 7" id="KW-1133">Transmembrane helix</keyword>
<evidence type="ECO:0000259" key="8">
    <source>
        <dbReference type="PROSITE" id="PS51202"/>
    </source>
</evidence>
<proteinExistence type="predicted"/>
<feature type="transmembrane region" description="Helical" evidence="7">
    <location>
        <begin position="445"/>
        <end position="463"/>
    </location>
</feature>
<evidence type="ECO:0000256" key="3">
    <source>
        <dbReference type="ARBA" id="ARBA00022692"/>
    </source>
</evidence>
<keyword evidence="2" id="KW-0813">Transport</keyword>
<dbReference type="GO" id="GO:0005886">
    <property type="term" value="C:plasma membrane"/>
    <property type="evidence" value="ECO:0007669"/>
    <property type="project" value="TreeGrafter"/>
</dbReference>
<keyword evidence="6 7" id="KW-0472">Membrane</keyword>
<dbReference type="AlphaFoldDB" id="A0A381R3P1"/>
<reference evidence="9" key="1">
    <citation type="submission" date="2018-05" db="EMBL/GenBank/DDBJ databases">
        <authorList>
            <person name="Lanie J.A."/>
            <person name="Ng W.-L."/>
            <person name="Kazmierczak K.M."/>
            <person name="Andrzejewski T.M."/>
            <person name="Davidsen T.M."/>
            <person name="Wayne K.J."/>
            <person name="Tettelin H."/>
            <person name="Glass J.I."/>
            <person name="Rusch D."/>
            <person name="Podicherti R."/>
            <person name="Tsui H.-C.T."/>
            <person name="Winkler M.E."/>
        </authorList>
    </citation>
    <scope>NUCLEOTIDE SEQUENCE</scope>
</reference>
<dbReference type="EMBL" id="UINC01001667">
    <property type="protein sequence ID" value="SUZ86150.1"/>
    <property type="molecule type" value="Genomic_DNA"/>
</dbReference>
<feature type="transmembrane region" description="Helical" evidence="7">
    <location>
        <begin position="174"/>
        <end position="196"/>
    </location>
</feature>
<feature type="transmembrane region" description="Helical" evidence="7">
    <location>
        <begin position="529"/>
        <end position="548"/>
    </location>
</feature>
<dbReference type="SUPFAM" id="SSF116726">
    <property type="entry name" value="TrkA C-terminal domain-like"/>
    <property type="match status" value="2"/>
</dbReference>
<dbReference type="PANTHER" id="PTHR43652:SF2">
    <property type="entry name" value="BASIC AMINO ACID ANTIPORTER YFCC-RELATED"/>
    <property type="match status" value="1"/>
</dbReference>
<feature type="transmembrane region" description="Helical" evidence="7">
    <location>
        <begin position="568"/>
        <end position="588"/>
    </location>
</feature>
<dbReference type="PROSITE" id="PS51202">
    <property type="entry name" value="RCK_C"/>
    <property type="match status" value="2"/>
</dbReference>
<evidence type="ECO:0000256" key="1">
    <source>
        <dbReference type="ARBA" id="ARBA00004141"/>
    </source>
</evidence>
<accession>A0A381R3P1</accession>
<keyword evidence="3 7" id="KW-0812">Transmembrane</keyword>
<feature type="transmembrane region" description="Helical" evidence="7">
    <location>
        <begin position="400"/>
        <end position="433"/>
    </location>
</feature>
<feature type="transmembrane region" description="Helical" evidence="7">
    <location>
        <begin position="7"/>
        <end position="23"/>
    </location>
</feature>
<keyword evidence="4" id="KW-0677">Repeat</keyword>
<dbReference type="InterPro" id="IPR036721">
    <property type="entry name" value="RCK_C_sf"/>
</dbReference>
<dbReference type="InterPro" id="IPR031312">
    <property type="entry name" value="Na/sul_symport_CS"/>
</dbReference>
<evidence type="ECO:0000256" key="5">
    <source>
        <dbReference type="ARBA" id="ARBA00022989"/>
    </source>
</evidence>
<gene>
    <name evidence="9" type="ORF">METZ01_LOCUS39004</name>
</gene>
<dbReference type="PANTHER" id="PTHR43652">
    <property type="entry name" value="BASIC AMINO ACID ANTIPORTER YFCC-RELATED"/>
    <property type="match status" value="1"/>
</dbReference>
<dbReference type="GO" id="GO:0008324">
    <property type="term" value="F:monoatomic cation transmembrane transporter activity"/>
    <property type="evidence" value="ECO:0007669"/>
    <property type="project" value="InterPro"/>
</dbReference>
<organism evidence="9">
    <name type="scientific">marine metagenome</name>
    <dbReference type="NCBI Taxonomy" id="408172"/>
    <lineage>
        <taxon>unclassified sequences</taxon>
        <taxon>metagenomes</taxon>
        <taxon>ecological metagenomes</taxon>
    </lineage>
</organism>
<evidence type="ECO:0000256" key="4">
    <source>
        <dbReference type="ARBA" id="ARBA00022737"/>
    </source>
</evidence>
<comment type="subcellular location">
    <subcellularLocation>
        <location evidence="1">Membrane</location>
        <topology evidence="1">Multi-pass membrane protein</topology>
    </subcellularLocation>
</comment>
<evidence type="ECO:0000256" key="2">
    <source>
        <dbReference type="ARBA" id="ARBA00022448"/>
    </source>
</evidence>
<feature type="transmembrane region" description="Helical" evidence="7">
    <location>
        <begin position="137"/>
        <end position="162"/>
    </location>
</feature>
<dbReference type="Pfam" id="PF03600">
    <property type="entry name" value="CitMHS"/>
    <property type="match status" value="1"/>
</dbReference>
<feature type="transmembrane region" description="Helical" evidence="7">
    <location>
        <begin position="475"/>
        <end position="495"/>
    </location>
</feature>
<protein>
    <recommendedName>
        <fullName evidence="8">RCK C-terminal domain-containing protein</fullName>
    </recommendedName>
</protein>
<feature type="transmembrane region" description="Helical" evidence="7">
    <location>
        <begin position="29"/>
        <end position="48"/>
    </location>
</feature>
<feature type="transmembrane region" description="Helical" evidence="7">
    <location>
        <begin position="55"/>
        <end position="73"/>
    </location>
</feature>
<feature type="domain" description="RCK C-terminal" evidence="8">
    <location>
        <begin position="206"/>
        <end position="293"/>
    </location>
</feature>
<feature type="domain" description="RCK C-terminal" evidence="8">
    <location>
        <begin position="298"/>
        <end position="382"/>
    </location>
</feature>
<evidence type="ECO:0000313" key="9">
    <source>
        <dbReference type="EMBL" id="SUZ86150.1"/>
    </source>
</evidence>
<dbReference type="InterPro" id="IPR006037">
    <property type="entry name" value="RCK_C"/>
</dbReference>
<name>A0A381R3P1_9ZZZZ</name>
<dbReference type="Gene3D" id="3.30.70.1450">
    <property type="entry name" value="Regulator of K+ conductance, C-terminal domain"/>
    <property type="match status" value="2"/>
</dbReference>